<protein>
    <submittedName>
        <fullName evidence="4">Zn(2)-C6 fungal-type domain-containing protein</fullName>
    </submittedName>
</protein>
<dbReference type="Proteomes" id="UP000623467">
    <property type="component" value="Unassembled WGS sequence"/>
</dbReference>
<feature type="domain" description="Xylanolytic transcriptional activator regulatory" evidence="3">
    <location>
        <begin position="286"/>
        <end position="359"/>
    </location>
</feature>
<dbReference type="InterPro" id="IPR050987">
    <property type="entry name" value="AtrR-like"/>
</dbReference>
<dbReference type="PANTHER" id="PTHR46910">
    <property type="entry name" value="TRANSCRIPTION FACTOR PDR1"/>
    <property type="match status" value="1"/>
</dbReference>
<accession>A0A8H6XI64</accession>
<dbReference type="SMART" id="SM00906">
    <property type="entry name" value="Fungal_trans"/>
    <property type="match status" value="1"/>
</dbReference>
<dbReference type="GO" id="GO:0003677">
    <property type="term" value="F:DNA binding"/>
    <property type="evidence" value="ECO:0007669"/>
    <property type="project" value="InterPro"/>
</dbReference>
<dbReference type="GO" id="GO:0008270">
    <property type="term" value="F:zinc ion binding"/>
    <property type="evidence" value="ECO:0007669"/>
    <property type="project" value="InterPro"/>
</dbReference>
<dbReference type="CDD" id="cd12148">
    <property type="entry name" value="fungal_TF_MHR"/>
    <property type="match status" value="1"/>
</dbReference>
<evidence type="ECO:0000313" key="4">
    <source>
        <dbReference type="EMBL" id="KAF7340942.1"/>
    </source>
</evidence>
<organism evidence="4 5">
    <name type="scientific">Mycena sanguinolenta</name>
    <dbReference type="NCBI Taxonomy" id="230812"/>
    <lineage>
        <taxon>Eukaryota</taxon>
        <taxon>Fungi</taxon>
        <taxon>Dikarya</taxon>
        <taxon>Basidiomycota</taxon>
        <taxon>Agaricomycotina</taxon>
        <taxon>Agaricomycetes</taxon>
        <taxon>Agaricomycetidae</taxon>
        <taxon>Agaricales</taxon>
        <taxon>Marasmiineae</taxon>
        <taxon>Mycenaceae</taxon>
        <taxon>Mycena</taxon>
    </lineage>
</organism>
<name>A0A8H6XI64_9AGAR</name>
<feature type="compositionally biased region" description="Acidic residues" evidence="2">
    <location>
        <begin position="72"/>
        <end position="85"/>
    </location>
</feature>
<feature type="compositionally biased region" description="Low complexity" evidence="2">
    <location>
        <begin position="672"/>
        <end position="690"/>
    </location>
</feature>
<feature type="region of interest" description="Disordered" evidence="2">
    <location>
        <begin position="65"/>
        <end position="86"/>
    </location>
</feature>
<evidence type="ECO:0000256" key="2">
    <source>
        <dbReference type="SAM" id="MobiDB-lite"/>
    </source>
</evidence>
<dbReference type="GO" id="GO:0006351">
    <property type="term" value="P:DNA-templated transcription"/>
    <property type="evidence" value="ECO:0007669"/>
    <property type="project" value="InterPro"/>
</dbReference>
<dbReference type="Pfam" id="PF04082">
    <property type="entry name" value="Fungal_trans"/>
    <property type="match status" value="1"/>
</dbReference>
<evidence type="ECO:0000259" key="3">
    <source>
        <dbReference type="SMART" id="SM00906"/>
    </source>
</evidence>
<proteinExistence type="predicted"/>
<dbReference type="OrthoDB" id="4456959at2759"/>
<reference evidence="4" key="1">
    <citation type="submission" date="2020-05" db="EMBL/GenBank/DDBJ databases">
        <title>Mycena genomes resolve the evolution of fungal bioluminescence.</title>
        <authorList>
            <person name="Tsai I.J."/>
        </authorList>
    </citation>
    <scope>NUCLEOTIDE SEQUENCE</scope>
    <source>
        <strain evidence="4">160909Yilan</strain>
    </source>
</reference>
<feature type="region of interest" description="Disordered" evidence="2">
    <location>
        <begin position="574"/>
        <end position="608"/>
    </location>
</feature>
<keyword evidence="1" id="KW-0539">Nucleus</keyword>
<gene>
    <name evidence="4" type="ORF">MSAN_02079400</name>
</gene>
<sequence>MSKDSSSLLNYKNSREHVAAILSQTTAYVPSNDPAVLYQVLVDIAKYARNLEELLAVASGNLVPSASAPPEDVNDDSETPDENETDVSNYGVLVDVTLTDPLRRLAISDPSSRPDDNYRFFGPSSTMKFIKDALAYAGAAYTFDAQRPEFWVVQRKPIFHCKLFPDDDLLQDLIDIYFRRIHPLFFLLHAPSFRASVANGEHLHDRYFACVVLLVCALASRLSEDPRVLMAPDAPLDSAGWKWFLQVEPLKVAISPSNPNCRWIYKLQLLCLSVQFLGGTTYGRSCWTISGVALRVAQEMGAHRRTRYNTCSKSEGELLKRAFWILLAMDTITNSMFGCPAVITREDYDTELPIECDDDYWAEPHCFKQPPGVPAQSAYMTTYLKLMLIYQRVQRVLYGIKRPKGRELTIVAELDSDLNKWLDSIPNHLRWDPNCQGIFLDQSAALYVTYYHIQILIHRPFIPSPGESSTAGSTFPSLAICANSARSCGHVLEVQSRRSDALYQPHNITALFDSAVVLLLNVWGGRRAKLLPSDIARAANDIKKCVDVLHLYEKRYPIAGRKCDIITEIFNRGSGNTPRSSLKRPIPDDMDDGNKANAPNKIKRPSAAHVNASASAAHKQLEELELSMKQTDHLFSLPLYTQELGLLPIYESFDFQFGLGLDSNNMNQIQNQTPSPQSSTSGSSAGVTLSSSEQVHATDLAQTGHGYAPPGDELRQFDAEYCWNDWNYAYPANS</sequence>
<dbReference type="GO" id="GO:0003700">
    <property type="term" value="F:DNA-binding transcription factor activity"/>
    <property type="evidence" value="ECO:0007669"/>
    <property type="project" value="InterPro"/>
</dbReference>
<dbReference type="EMBL" id="JACAZH010000028">
    <property type="protein sequence ID" value="KAF7340942.1"/>
    <property type="molecule type" value="Genomic_DNA"/>
</dbReference>
<evidence type="ECO:0000256" key="1">
    <source>
        <dbReference type="ARBA" id="ARBA00023242"/>
    </source>
</evidence>
<dbReference type="PANTHER" id="PTHR46910:SF38">
    <property type="entry name" value="ZN(2)-C6 FUNGAL-TYPE DOMAIN-CONTAINING PROTEIN"/>
    <property type="match status" value="1"/>
</dbReference>
<evidence type="ECO:0000313" key="5">
    <source>
        <dbReference type="Proteomes" id="UP000623467"/>
    </source>
</evidence>
<feature type="region of interest" description="Disordered" evidence="2">
    <location>
        <begin position="666"/>
        <end position="690"/>
    </location>
</feature>
<dbReference type="AlphaFoldDB" id="A0A8H6XI64"/>
<comment type="caution">
    <text evidence="4">The sequence shown here is derived from an EMBL/GenBank/DDBJ whole genome shotgun (WGS) entry which is preliminary data.</text>
</comment>
<keyword evidence="5" id="KW-1185">Reference proteome</keyword>
<dbReference type="InterPro" id="IPR007219">
    <property type="entry name" value="XnlR_reg_dom"/>
</dbReference>